<organism evidence="2 3">
    <name type="scientific">Schizopora paradoxa</name>
    <dbReference type="NCBI Taxonomy" id="27342"/>
    <lineage>
        <taxon>Eukaryota</taxon>
        <taxon>Fungi</taxon>
        <taxon>Dikarya</taxon>
        <taxon>Basidiomycota</taxon>
        <taxon>Agaricomycotina</taxon>
        <taxon>Agaricomycetes</taxon>
        <taxon>Hymenochaetales</taxon>
        <taxon>Schizoporaceae</taxon>
        <taxon>Schizopora</taxon>
    </lineage>
</organism>
<dbReference type="Proteomes" id="UP000053477">
    <property type="component" value="Unassembled WGS sequence"/>
</dbReference>
<feature type="region of interest" description="Disordered" evidence="1">
    <location>
        <begin position="88"/>
        <end position="140"/>
    </location>
</feature>
<evidence type="ECO:0000313" key="2">
    <source>
        <dbReference type="EMBL" id="KLO06983.1"/>
    </source>
</evidence>
<proteinExistence type="predicted"/>
<dbReference type="EMBL" id="KQ086168">
    <property type="protein sequence ID" value="KLO06983.1"/>
    <property type="molecule type" value="Genomic_DNA"/>
</dbReference>
<keyword evidence="3" id="KW-1185">Reference proteome</keyword>
<gene>
    <name evidence="2" type="ORF">SCHPADRAFT_895017</name>
</gene>
<evidence type="ECO:0000256" key="1">
    <source>
        <dbReference type="SAM" id="MobiDB-lite"/>
    </source>
</evidence>
<feature type="compositionally biased region" description="Basic and acidic residues" evidence="1">
    <location>
        <begin position="113"/>
        <end position="126"/>
    </location>
</feature>
<evidence type="ECO:0000313" key="3">
    <source>
        <dbReference type="Proteomes" id="UP000053477"/>
    </source>
</evidence>
<accession>A0A0H2RBZ6</accession>
<reference evidence="2 3" key="1">
    <citation type="submission" date="2015-04" db="EMBL/GenBank/DDBJ databases">
        <title>Complete genome sequence of Schizopora paradoxa KUC8140, a cosmopolitan wood degrader in East Asia.</title>
        <authorList>
            <consortium name="DOE Joint Genome Institute"/>
            <person name="Min B."/>
            <person name="Park H."/>
            <person name="Jang Y."/>
            <person name="Kim J.-J."/>
            <person name="Kim K.H."/>
            <person name="Pangilinan J."/>
            <person name="Lipzen A."/>
            <person name="Riley R."/>
            <person name="Grigoriev I.V."/>
            <person name="Spatafora J.W."/>
            <person name="Choi I.-G."/>
        </authorList>
    </citation>
    <scope>NUCLEOTIDE SEQUENCE [LARGE SCALE GENOMIC DNA]</scope>
    <source>
        <strain evidence="2 3">KUC8140</strain>
    </source>
</reference>
<feature type="region of interest" description="Disordered" evidence="1">
    <location>
        <begin position="34"/>
        <end position="70"/>
    </location>
</feature>
<dbReference type="AlphaFoldDB" id="A0A0H2RBZ6"/>
<dbReference type="InParanoid" id="A0A0H2RBZ6"/>
<name>A0A0H2RBZ6_9AGAM</name>
<sequence>MTEDAHSYYQNNHPGKVETVAKVAAEAIGIPAAGRDGLDPSGNSSAYHQHPPNAYHTVGPVHDLGAPGTKVKGGIVSGKFEQGVGLLTGDKEERAEGLDDEALGLNRSGKQSHNVEEMRATRDKALAKHHRAQELRGAMS</sequence>
<protein>
    <submittedName>
        <fullName evidence="2">Uncharacterized protein</fullName>
    </submittedName>
</protein>